<feature type="region of interest" description="Disordered" evidence="1">
    <location>
        <begin position="77"/>
        <end position="98"/>
    </location>
</feature>
<comment type="caution">
    <text evidence="2">The sequence shown here is derived from an EMBL/GenBank/DDBJ whole genome shotgun (WGS) entry which is preliminary data.</text>
</comment>
<dbReference type="EMBL" id="BTGU01000038">
    <property type="protein sequence ID" value="GMN51577.1"/>
    <property type="molecule type" value="Genomic_DNA"/>
</dbReference>
<evidence type="ECO:0000313" key="2">
    <source>
        <dbReference type="EMBL" id="GMN51577.1"/>
    </source>
</evidence>
<evidence type="ECO:0000313" key="3">
    <source>
        <dbReference type="Proteomes" id="UP001187192"/>
    </source>
</evidence>
<name>A0AA88AJ63_FICCA</name>
<evidence type="ECO:0000256" key="1">
    <source>
        <dbReference type="SAM" id="MobiDB-lite"/>
    </source>
</evidence>
<proteinExistence type="predicted"/>
<protein>
    <submittedName>
        <fullName evidence="2">Uncharacterized protein</fullName>
    </submittedName>
</protein>
<dbReference type="AlphaFoldDB" id="A0AA88AJ63"/>
<organism evidence="2 3">
    <name type="scientific">Ficus carica</name>
    <name type="common">Common fig</name>
    <dbReference type="NCBI Taxonomy" id="3494"/>
    <lineage>
        <taxon>Eukaryota</taxon>
        <taxon>Viridiplantae</taxon>
        <taxon>Streptophyta</taxon>
        <taxon>Embryophyta</taxon>
        <taxon>Tracheophyta</taxon>
        <taxon>Spermatophyta</taxon>
        <taxon>Magnoliopsida</taxon>
        <taxon>eudicotyledons</taxon>
        <taxon>Gunneridae</taxon>
        <taxon>Pentapetalae</taxon>
        <taxon>rosids</taxon>
        <taxon>fabids</taxon>
        <taxon>Rosales</taxon>
        <taxon>Moraceae</taxon>
        <taxon>Ficeae</taxon>
        <taxon>Ficus</taxon>
    </lineage>
</organism>
<gene>
    <name evidence="2" type="ORF">TIFTF001_020734</name>
</gene>
<sequence>MPKISGITPDVIARTKLVLHSHSAAGYMQKGNHLKVIGTPVGCPPRALRCLNVSRGPGHSGDPIGSTPWRSQWGTLGWAKAGTNGRSPNLSRRQKSAM</sequence>
<dbReference type="Proteomes" id="UP001187192">
    <property type="component" value="Unassembled WGS sequence"/>
</dbReference>
<accession>A0AA88AJ63</accession>
<reference evidence="2" key="1">
    <citation type="submission" date="2023-07" db="EMBL/GenBank/DDBJ databases">
        <title>draft genome sequence of fig (Ficus carica).</title>
        <authorList>
            <person name="Takahashi T."/>
            <person name="Nishimura K."/>
        </authorList>
    </citation>
    <scope>NUCLEOTIDE SEQUENCE</scope>
</reference>
<keyword evidence="3" id="KW-1185">Reference proteome</keyword>